<keyword evidence="4" id="KW-0106">Calcium</keyword>
<reference evidence="9" key="1">
    <citation type="submission" date="2009-07" db="EMBL/GenBank/DDBJ databases">
        <title>Complete genome sequence of Zobellia galactanivorans Dsij.</title>
        <authorList>
            <consortium name="Genoscope - CEA"/>
        </authorList>
    </citation>
    <scope>NUCLEOTIDE SEQUENCE [LARGE SCALE GENOMIC DNA]</scope>
    <source>
        <strain evidence="9">DSM 12802 / CCUG 47099 / CIP 106680 / NCIMB 13871 / Dsij</strain>
    </source>
</reference>
<evidence type="ECO:0000313" key="9">
    <source>
        <dbReference type="Proteomes" id="UP000008898"/>
    </source>
</evidence>
<dbReference type="KEGG" id="zga:ZOBELLIA_2895"/>
<evidence type="ECO:0000256" key="2">
    <source>
        <dbReference type="ARBA" id="ARBA00022525"/>
    </source>
</evidence>
<protein>
    <recommendedName>
        <fullName evidence="7">DUF7507 domain-containing protein</fullName>
    </recommendedName>
</protein>
<evidence type="ECO:0000313" key="8">
    <source>
        <dbReference type="EMBL" id="CAZ97042.1"/>
    </source>
</evidence>
<dbReference type="InterPro" id="IPR018247">
    <property type="entry name" value="EF_Hand_1_Ca_BS"/>
</dbReference>
<sequence length="2922" mass="295871">MANRFKHFFGALLLLLFAQVVRAQQTTNWTPVSSSVWESVTNDSLVRVEARVSGGVSIDGTGEMGCTSDDTYSETNVFEEPSLEISASSYATGTISFYFFDAVTGDPVYIVKPILHVDKVGTFDVVPFLGSGTATGNFNLTNGTWTELASNGPIFQSSPTQFNIDDDALLASTGGECGNGINNGTGGGSLRVEKVTQSIEMDVDVTGGLLSLLGFIPVIDEVEFVLTDLIIADPKIEATKTVVENFSDPISTGDTVDYTITIENTGNTTLDNISLTDTFTDIDTNSLTLTSGPTFLSASEGSAEGSLEAGETATYSASFTLNAPVLEAGGVVNQVSVLADSPYGTNDVSDLSDDGIDTDGNTENDPTISYFPTTTDDTASVCEEGSIDIDVLANDDFGGNGASSGSIFIISPASGGTAVVNDNGSPTNPTDDYVTYTSSVGYTGSDSFVYGISDSKGYTQHATVTITEQKAPNAGTDGALTICAGTTVSESQLFARLSDNPDLGGTWSPTLAGAGTYTYTVSATSPCTVDDTSEVVVTEQAAPNAGTDGTLTICAGTTVTESQLFARLSDNPDSGGTWSPTLAGAGTYTYTVSATSPCTAADTAEVVVTEQAAPKAGTDGALTICAGTTVTESQLFARLSDNPDSGGTWSPTLAGAGTYTYTVSATSPCTAADTAEVVVTEQAAPKAGTDGALTICAGTTVTESQLFARLSDNPDSGGTWSPTLAGAGTYTYTVSATSPCTVDDTSEVVVTEQAAPNAGTDGTLTICAGTTVTESQLFARLSDNPDSGGTWSPTLAGAGTYTYTVSATSPCTVDDTSIVTVVEQPVPDAGSNGALTICAGTIVTEADLFAQLGGSPNSGGTWTPALAGAGTYTYTVSATSPCAVDDTSEVVVTEQAAPNAGTDGALTICAGTTVTEAQLFAQLSDNPDLGGTWSPTLAGAGTYTYTVSATSPCTVDDTSEVVVTEQAAPKAGTDGALTICAGTTVTESQLFARLSDNPDLGGTWSPTLAGAGTYTYTVSATSPCTVDDTSEVVVTEQAAPNAGTDGVLTICAGTTVTEAQLFAQLSDNPDSGGTWSPTLAGAGTYTYTVSATSPCTVDDTSEVVVTEQAAPNAGTDGLLTICAGTTVTEAQLFAQLSDNPDLGGTWSPTLAGAGTYTYTVSATSPCAVDDTSQVVVTEQAAPNAGTDGLLTICAGTTVTEAQLFATLSDNPDLGGTWSPTLAGAGTYTYTVSATSPCTVDDTSEVVVTEQAAPNAGTGGLLTICAGTTVTEAQLFATLSDNPDLGGTWSPTLAGAGTYTYTVSATSPCTVDDTSEVVVTEQAAPNAGTDGTLTICAGTTVTESQLFARLSDNPDLGGTWSPTLAGAGTYTYTVSATSPCTVDDTSEVVVTEQAAPNAGTGGLLTICAGTTVTEAQLFATLSDNPDSGGTWSPTLAGAGTYTYTVSATSPCTAADTAEVVVTEQAAPKAGTDGALTICAGTTVTESQLFARLSDNPDSGGTWSPTLAGAGTYTYTVSATSPCTAADTAEVVVTEQAAPKAGTDGVLTICAGTTVTESQLFARLSDNPDSGGTWSPTLAGAGTYTYTVSATSPCTVDDTSIVTVVEQPVPDAGSNGALTICAGTIVTEADLFAQLGGSPNSGGTWTPALAGAGTYTYTVSATSPCTAADTAEVVVTEQAAPKAGTDGVLTICAGTTVTESQLFARLSDNPDSGGTWSPTLAGAGTYTYTVSATSPCTVDDTSEVVVTEQAAPNAGTDGTLIICAGTTVTEAQLFAQLSDNPDLGGTWSPTLAGAGTYTYTASATSPCTAADTAEVVVTEQAAPKAGTDGALTICAGTTVTESQLFARLSDNPDLGGTWSPTLAGAGTYTYTVSATSPCTMDDTSEVVVTEQAAPKAGTDGALTICAGTTVTESQLFARLSDNPDLGGTWSPTLAGAGTYTYIVSATSPCTVDDTSQVVVTEQAAPNAGTDGTLIICAGTTVTEAQLFATLSDNPDLGGTWSPTLAGAGTYTYTVSATSPCTVDDTSEVVVTEQAAPNAGTGGLLTICAGTTITEAQLFAQLSDNPDLGGTWSPTLAGAGTYTYTVSATSPCTVDDTSEVVVTEQAAPNAGTSGLLTICAGTTVTEAQLFAQLSDNPDLGGTWSPTLAGAGTYTYTVSATSPCTVDDTSQVVVTEQAAPNAGTGGLLTICAGTTVTESQLFAQLSDNPDLEGTWSPTLAGAGTYTYTVSATSPCTVDDTSEVVVTEQAAPNAGTDGTLTICEIDSFTQADLFAQLGNSPDTGGTWTDNGDGTHTYTISATSPCTVDDTSIVTVVVQPTPDAGSNGVLTICEGTTVTEAQLFAQLGGSPDSGGSWSPSLAGAGTYTYTVPATTPCTVDDTAKITVSEQAAPDAGINGTLTICVGETVTTAQLFAQLGGSPDSGGTWTPALAGAGTYTYTVPATAPCAMDATAEVVVTEQALPNAGTDGTLTICEGSTVTEAQLFAQLGGSPDSGGTWSPTLAGAGTYTYTVSASTPCTGNDSSEIVVTEQTLPNAGTDGTLTICEGSTVTEAQLFAQLGGSPDTGGTWTPSLAGAGTYTYTVEGNACEDATAIVTVTEEVEPNAGTDATLTICPDTTVTEAQLLSLLGTDDNRGTWSPNPDGAGAGVYTYSIMGNICGGTSTATVTVTISNLDSDGDTILDCKEMTDGTDPFDDCDSIGGKPLPSSDCDNDNLTKEEEEALGTDPTNPDTDGDGVIDGQEVTDATNPLDLCDFLLVSQTLTPTNHWNIADCDMDDLTNEQEIDRGTDPTNPDTDGDTINDGQEVRDHTDPLDPCDSIGGTPPSHIACELYVELDLVRPGDILNGSFRIINIDRYPDHQVEIYNRWGILVWESSKYDNKNNAFDGLSQGRITITENQKLPSGVYFYKIKYVAKGEDKMKEGYLYLQD</sequence>
<keyword evidence="9" id="KW-1185">Reference proteome</keyword>
<dbReference type="Pfam" id="PF13585">
    <property type="entry name" value="CHU_C"/>
    <property type="match status" value="1"/>
</dbReference>
<feature type="signal peptide" evidence="6">
    <location>
        <begin position="1"/>
        <end position="23"/>
    </location>
</feature>
<dbReference type="Pfam" id="PF18884">
    <property type="entry name" value="TSP3_bac"/>
    <property type="match status" value="3"/>
</dbReference>
<comment type="subcellular location">
    <subcellularLocation>
        <location evidence="1">Secreted</location>
    </subcellularLocation>
</comment>
<dbReference type="EMBL" id="FP476056">
    <property type="protein sequence ID" value="CAZ97042.1"/>
    <property type="molecule type" value="Genomic_DNA"/>
</dbReference>
<dbReference type="NCBIfam" id="TIGR01451">
    <property type="entry name" value="B_ant_repeat"/>
    <property type="match status" value="1"/>
</dbReference>
<feature type="region of interest" description="Disordered" evidence="5">
    <location>
        <begin position="2689"/>
        <end position="2708"/>
    </location>
</feature>
<evidence type="ECO:0000256" key="5">
    <source>
        <dbReference type="SAM" id="MobiDB-lite"/>
    </source>
</evidence>
<dbReference type="PROSITE" id="PS00018">
    <property type="entry name" value="EF_HAND_1"/>
    <property type="match status" value="1"/>
</dbReference>
<dbReference type="InterPro" id="IPR055354">
    <property type="entry name" value="DUF7507"/>
</dbReference>
<dbReference type="RefSeq" id="WP_013994236.1">
    <property type="nucleotide sequence ID" value="NC_015844.1"/>
</dbReference>
<evidence type="ECO:0000256" key="3">
    <source>
        <dbReference type="ARBA" id="ARBA00022729"/>
    </source>
</evidence>
<dbReference type="InterPro" id="IPR059100">
    <property type="entry name" value="TSP3_bac"/>
</dbReference>
<proteinExistence type="predicted"/>
<evidence type="ECO:0000256" key="6">
    <source>
        <dbReference type="SAM" id="SignalP"/>
    </source>
</evidence>
<dbReference type="Proteomes" id="UP000008898">
    <property type="component" value="Chromosome"/>
</dbReference>
<accession>G0LCN0</accession>
<feature type="chain" id="PRO_5003402671" description="DUF7507 domain-containing protein" evidence="6">
    <location>
        <begin position="24"/>
        <end position="2922"/>
    </location>
</feature>
<dbReference type="InterPro" id="IPR047589">
    <property type="entry name" value="DUF11_rpt"/>
</dbReference>
<dbReference type="Pfam" id="PF17963">
    <property type="entry name" value="Big_9"/>
    <property type="match status" value="1"/>
</dbReference>
<reference evidence="8 9" key="2">
    <citation type="journal article" date="2012" name="Environ. Microbiol.">
        <title>Characterization of the first alginolytic operons in a marine bacterium: from their emergence in marine Flavobacteriia to their independent transfers to marine Proteobacteria and human gut Bacteroides.</title>
        <authorList>
            <person name="Thomas F."/>
            <person name="Barbeyron T."/>
            <person name="Tonon T."/>
            <person name="Genicot S."/>
            <person name="Czjzek M."/>
            <person name="Michel G."/>
        </authorList>
    </citation>
    <scope>NUCLEOTIDE SEQUENCE [LARGE SCALE GENOMIC DNA]</scope>
    <source>
        <strain evidence="9">DSM 12802 / CCUG 47099 / CIP 106680 / NCIMB 13871 / Dsij</strain>
    </source>
</reference>
<dbReference type="Pfam" id="PF24346">
    <property type="entry name" value="DUF7507"/>
    <property type="match status" value="1"/>
</dbReference>
<feature type="compositionally biased region" description="Polar residues" evidence="5">
    <location>
        <begin position="363"/>
        <end position="376"/>
    </location>
</feature>
<dbReference type="OrthoDB" id="1236981at2"/>
<organism evidence="8 9">
    <name type="scientific">Zobellia galactanivorans (strain DSM 12802 / CCUG 47099 / CIP 106680 / NCIMB 13871 / Dsij)</name>
    <dbReference type="NCBI Taxonomy" id="63186"/>
    <lineage>
        <taxon>Bacteria</taxon>
        <taxon>Pseudomonadati</taxon>
        <taxon>Bacteroidota</taxon>
        <taxon>Flavobacteriia</taxon>
        <taxon>Flavobacteriales</taxon>
        <taxon>Flavobacteriaceae</taxon>
        <taxon>Zobellia</taxon>
    </lineage>
</organism>
<evidence type="ECO:0000256" key="1">
    <source>
        <dbReference type="ARBA" id="ARBA00004613"/>
    </source>
</evidence>
<feature type="compositionally biased region" description="Acidic residues" evidence="5">
    <location>
        <begin position="350"/>
        <end position="362"/>
    </location>
</feature>
<feature type="domain" description="DUF7507" evidence="7">
    <location>
        <begin position="234"/>
        <end position="346"/>
    </location>
</feature>
<dbReference type="STRING" id="63186.ZOBELLIA_2895"/>
<evidence type="ECO:0000256" key="4">
    <source>
        <dbReference type="ARBA" id="ARBA00022837"/>
    </source>
</evidence>
<dbReference type="PATRIC" id="fig|63186.3.peg.2838"/>
<feature type="compositionally biased region" description="Low complexity" evidence="5">
    <location>
        <begin position="2783"/>
        <end position="2797"/>
    </location>
</feature>
<name>G0LCN0_ZOBGA</name>
<feature type="region of interest" description="Disordered" evidence="5">
    <location>
        <begin position="346"/>
        <end position="376"/>
    </location>
</feature>
<evidence type="ECO:0000259" key="7">
    <source>
        <dbReference type="Pfam" id="PF24346"/>
    </source>
</evidence>
<feature type="region of interest" description="Disordered" evidence="5">
    <location>
        <begin position="2776"/>
        <end position="2814"/>
    </location>
</feature>
<feature type="region of interest" description="Disordered" evidence="5">
    <location>
        <begin position="2713"/>
        <end position="2733"/>
    </location>
</feature>
<dbReference type="HOGENOM" id="CLU_226395_0_0_10"/>
<keyword evidence="3 6" id="KW-0732">Signal</keyword>
<gene>
    <name evidence="8" type="ordered locus">zobellia_2895</name>
</gene>
<keyword evidence="2" id="KW-0964">Secreted</keyword>